<evidence type="ECO:0000256" key="4">
    <source>
        <dbReference type="ARBA" id="ARBA00022842"/>
    </source>
</evidence>
<keyword evidence="6" id="KW-1185">Reference proteome</keyword>
<accession>A0A0C5VE14</accession>
<name>A0A0C5VE14_9GAMM</name>
<proteinExistence type="inferred from homology"/>
<dbReference type="InterPro" id="IPR006439">
    <property type="entry name" value="HAD-SF_hydro_IA"/>
</dbReference>
<keyword evidence="4" id="KW-0460">Magnesium</keyword>
<dbReference type="InterPro" id="IPR023214">
    <property type="entry name" value="HAD_sf"/>
</dbReference>
<dbReference type="AlphaFoldDB" id="A0A0C5VE14"/>
<dbReference type="Proteomes" id="UP000032266">
    <property type="component" value="Chromosome"/>
</dbReference>
<evidence type="ECO:0000256" key="2">
    <source>
        <dbReference type="ARBA" id="ARBA00006171"/>
    </source>
</evidence>
<dbReference type="KEGG" id="gsn:YC6258_00406"/>
<dbReference type="Gene3D" id="3.40.50.1000">
    <property type="entry name" value="HAD superfamily/HAD-like"/>
    <property type="match status" value="1"/>
</dbReference>
<evidence type="ECO:0000256" key="1">
    <source>
        <dbReference type="ARBA" id="ARBA00001946"/>
    </source>
</evidence>
<dbReference type="Pfam" id="PF13419">
    <property type="entry name" value="HAD_2"/>
    <property type="match status" value="1"/>
</dbReference>
<dbReference type="InterPro" id="IPR023198">
    <property type="entry name" value="PGP-like_dom2"/>
</dbReference>
<dbReference type="InterPro" id="IPR041492">
    <property type="entry name" value="HAD_2"/>
</dbReference>
<comment type="similarity">
    <text evidence="2">Belongs to the HAD-like hydrolase superfamily. CbbY/CbbZ/Gph/YieH family.</text>
</comment>
<dbReference type="SFLD" id="SFLDG01129">
    <property type="entry name" value="C1.5:_HAD__Beta-PGM__Phosphata"/>
    <property type="match status" value="1"/>
</dbReference>
<dbReference type="GO" id="GO:0003824">
    <property type="term" value="F:catalytic activity"/>
    <property type="evidence" value="ECO:0007669"/>
    <property type="project" value="UniProtKB-ARBA"/>
</dbReference>
<reference evidence="5 6" key="1">
    <citation type="submission" date="2014-01" db="EMBL/GenBank/DDBJ databases">
        <title>Full genme sequencing of cellulolytic bacterium Gynuella sunshinyii YC6258T gen. nov., sp. nov.</title>
        <authorList>
            <person name="Khan H."/>
            <person name="Chung E.J."/>
            <person name="Chung Y.R."/>
        </authorList>
    </citation>
    <scope>NUCLEOTIDE SEQUENCE [LARGE SCALE GENOMIC DNA]</scope>
    <source>
        <strain evidence="5 6">YC6258</strain>
    </source>
</reference>
<dbReference type="HOGENOM" id="CLU_045011_13_2_6"/>
<dbReference type="RefSeq" id="WP_044615510.1">
    <property type="nucleotide sequence ID" value="NZ_CP007142.1"/>
</dbReference>
<organism evidence="5 6">
    <name type="scientific">Gynuella sunshinyii YC6258</name>
    <dbReference type="NCBI Taxonomy" id="1445510"/>
    <lineage>
        <taxon>Bacteria</taxon>
        <taxon>Pseudomonadati</taxon>
        <taxon>Pseudomonadota</taxon>
        <taxon>Gammaproteobacteria</taxon>
        <taxon>Oceanospirillales</taxon>
        <taxon>Saccharospirillaceae</taxon>
        <taxon>Gynuella</taxon>
    </lineage>
</organism>
<dbReference type="NCBIfam" id="TIGR01509">
    <property type="entry name" value="HAD-SF-IA-v3"/>
    <property type="match status" value="1"/>
</dbReference>
<evidence type="ECO:0000256" key="3">
    <source>
        <dbReference type="ARBA" id="ARBA00022723"/>
    </source>
</evidence>
<evidence type="ECO:0000313" key="6">
    <source>
        <dbReference type="Proteomes" id="UP000032266"/>
    </source>
</evidence>
<comment type="cofactor">
    <cofactor evidence="1">
        <name>Mg(2+)</name>
        <dbReference type="ChEBI" id="CHEBI:18420"/>
    </cofactor>
</comment>
<sequence>MSKAVLFDCDGVLVDTERLANDINVDLLREAGINITHQECRTHFLGKTGDQIREWVANTYGYLPDNLLESSGEWRKRFYQKLHEEDLIIAGIEELLGSLKVDIAVVTNSSMQELIYKLEQTGLNRYFPTHRCFSGVDLNMPKPHPGAYLAAANALETPPEHCIVIEDSPTGVTAGVSAGMTVFGFSYEQEFEPLLNAGAHHCFSDIPTLSAQLYQYL</sequence>
<dbReference type="PANTHER" id="PTHR46193:SF10">
    <property type="entry name" value="6-PHOSPHOGLUCONATE PHOSPHATASE"/>
    <property type="match status" value="1"/>
</dbReference>
<dbReference type="InterPro" id="IPR036412">
    <property type="entry name" value="HAD-like_sf"/>
</dbReference>
<dbReference type="GO" id="GO:0046872">
    <property type="term" value="F:metal ion binding"/>
    <property type="evidence" value="ECO:0007669"/>
    <property type="project" value="UniProtKB-KW"/>
</dbReference>
<keyword evidence="3" id="KW-0479">Metal-binding</keyword>
<dbReference type="InterPro" id="IPR051600">
    <property type="entry name" value="Beta-PGM-like"/>
</dbReference>
<protein>
    <submittedName>
        <fullName evidence="5">Putative phosphatase/phosphohexomutase</fullName>
    </submittedName>
</protein>
<dbReference type="PANTHER" id="PTHR46193">
    <property type="entry name" value="6-PHOSPHOGLUCONATE PHOSPHATASE"/>
    <property type="match status" value="1"/>
</dbReference>
<gene>
    <name evidence="5" type="ORF">YC6258_00406</name>
</gene>
<dbReference type="OrthoDB" id="9800058at2"/>
<dbReference type="EMBL" id="CP007142">
    <property type="protein sequence ID" value="AJQ92456.1"/>
    <property type="molecule type" value="Genomic_DNA"/>
</dbReference>
<dbReference type="SUPFAM" id="SSF56784">
    <property type="entry name" value="HAD-like"/>
    <property type="match status" value="1"/>
</dbReference>
<dbReference type="SFLD" id="SFLDG01135">
    <property type="entry name" value="C1.5.6:_HAD__Beta-PGM__Phospha"/>
    <property type="match status" value="1"/>
</dbReference>
<dbReference type="SFLD" id="SFLDS00003">
    <property type="entry name" value="Haloacid_Dehalogenase"/>
    <property type="match status" value="1"/>
</dbReference>
<evidence type="ECO:0000313" key="5">
    <source>
        <dbReference type="EMBL" id="AJQ92456.1"/>
    </source>
</evidence>
<dbReference type="STRING" id="1445510.YC6258_00406"/>
<dbReference type="Gene3D" id="1.10.150.240">
    <property type="entry name" value="Putative phosphatase, domain 2"/>
    <property type="match status" value="1"/>
</dbReference>